<protein>
    <recommendedName>
        <fullName evidence="1">Peptidase C39-like domain-containing protein</fullName>
    </recommendedName>
</protein>
<dbReference type="Pfam" id="PF13529">
    <property type="entry name" value="Peptidase_C39_2"/>
    <property type="match status" value="1"/>
</dbReference>
<comment type="caution">
    <text evidence="2">The sequence shown here is derived from an EMBL/GenBank/DDBJ whole genome shotgun (WGS) entry which is preliminary data.</text>
</comment>
<dbReference type="InterPro" id="IPR039564">
    <property type="entry name" value="Peptidase_C39-like"/>
</dbReference>
<accession>A0A0G1Q0X7</accession>
<evidence type="ECO:0000313" key="3">
    <source>
        <dbReference type="Proteomes" id="UP000033818"/>
    </source>
</evidence>
<proteinExistence type="predicted"/>
<reference evidence="2 3" key="1">
    <citation type="journal article" date="2015" name="Nature">
        <title>rRNA introns, odd ribosomes, and small enigmatic genomes across a large radiation of phyla.</title>
        <authorList>
            <person name="Brown C.T."/>
            <person name="Hug L.A."/>
            <person name="Thomas B.C."/>
            <person name="Sharon I."/>
            <person name="Castelle C.J."/>
            <person name="Singh A."/>
            <person name="Wilkins M.J."/>
            <person name="Williams K.H."/>
            <person name="Banfield J.F."/>
        </authorList>
    </citation>
    <scope>NUCLEOTIDE SEQUENCE [LARGE SCALE GENOMIC DNA]</scope>
</reference>
<evidence type="ECO:0000259" key="1">
    <source>
        <dbReference type="Pfam" id="PF13529"/>
    </source>
</evidence>
<gene>
    <name evidence="2" type="ORF">UX53_C0031G0004</name>
</gene>
<dbReference type="EMBL" id="LCMO01000031">
    <property type="protein sequence ID" value="KKU38407.1"/>
    <property type="molecule type" value="Genomic_DNA"/>
</dbReference>
<feature type="domain" description="Peptidase C39-like" evidence="1">
    <location>
        <begin position="109"/>
        <end position="250"/>
    </location>
</feature>
<organism evidence="2 3">
    <name type="scientific">Candidatus Azambacteria bacterium GW2011_GWB2_46_37</name>
    <dbReference type="NCBI Taxonomy" id="1618618"/>
    <lineage>
        <taxon>Bacteria</taxon>
        <taxon>Candidatus Azamiibacteriota</taxon>
    </lineage>
</organism>
<evidence type="ECO:0000313" key="2">
    <source>
        <dbReference type="EMBL" id="KKU38407.1"/>
    </source>
</evidence>
<dbReference type="Proteomes" id="UP000033818">
    <property type="component" value="Unassembled WGS sequence"/>
</dbReference>
<dbReference type="Gene3D" id="3.90.70.10">
    <property type="entry name" value="Cysteine proteinases"/>
    <property type="match status" value="1"/>
</dbReference>
<name>A0A0G1Q0X7_9BACT</name>
<dbReference type="AlphaFoldDB" id="A0A0G1Q0X7"/>
<sequence length="306" mass="34221">MKRIIGFLFLAIVVFLVVLAFIYRSTVGDFLYFARKEPLPAPLAAKDIKKQNSQTAPLVPSGAEGLPIIKDQAEEVAGPVPSAVEEPQVQEWEKANEAKMPLLAEINLAVPFTSQAPFTNWDLPYKESCEEASVLMLDYFYRGASLNPALANQEILKIVDWQKIKFGAYEDTDAAQTAQILRDYFGYKNVRVSYDISIEDIKKELALGRPVIVPAAGQLLPNPFFRQPGPLYHMLVIKGYKDGKFITNDPGTRRGADFLYSYEGLYNAIHDWNAGNVYAGRKAMIDGIIILTTNVRIITNIRILKS</sequence>